<sequence length="380" mass="42168">MFRLRRRSADVACPYCYEQFDPSAIGFRCNGRISPTQQRCRRTRDVVLQERMGVRDEVGPPFFGPDGRGSKAVCPDCAGETTYRICPACHMTLPVQFGVVESRMIAMVGARMSGKSVYMTVLLHELRNQVGAAYGASLMSSDDNTLHRFLDGYQDRLYRDGQLLPGTQSAGATDNRVAPLVFRFALRRRVRFRERPMHTLLSFFDTAGEDLASSESVGVNSRYLAAADGIILMVDPLQLPGVNELNTVTDLLLAQNRTDSSGRIRIPVAVVVSKLDTLTQLLDRGSPLRAQPPMDGRFDVEDSRNVHQEVRQLLKKLEGTAIDRLMENTYSRFRYFGVSALGAAPAGARVAATGIQPYRVADPLLWLLSEFGSVPRTGRD</sequence>
<keyword evidence="3" id="KW-1185">Reference proteome</keyword>
<protein>
    <recommendedName>
        <fullName evidence="1">Double-GTPase 2 domain-containing protein</fullName>
    </recommendedName>
</protein>
<dbReference type="Proteomes" id="UP000481583">
    <property type="component" value="Unassembled WGS sequence"/>
</dbReference>
<proteinExistence type="predicted"/>
<dbReference type="AlphaFoldDB" id="A0A6G4U7N6"/>
<evidence type="ECO:0000259" key="1">
    <source>
        <dbReference type="Pfam" id="PF19993"/>
    </source>
</evidence>
<reference evidence="2 3" key="1">
    <citation type="submission" date="2020-02" db="EMBL/GenBank/DDBJ databases">
        <title>Whole-genome analyses of novel actinobacteria.</title>
        <authorList>
            <person name="Sahin N."/>
        </authorList>
    </citation>
    <scope>NUCLEOTIDE SEQUENCE [LARGE SCALE GENOMIC DNA]</scope>
    <source>
        <strain evidence="2 3">A7024</strain>
    </source>
</reference>
<feature type="domain" description="Double-GTPase 2" evidence="1">
    <location>
        <begin position="103"/>
        <end position="339"/>
    </location>
</feature>
<dbReference type="InterPro" id="IPR027417">
    <property type="entry name" value="P-loop_NTPase"/>
</dbReference>
<name>A0A6G4U7N6_9ACTN</name>
<dbReference type="Gene3D" id="3.40.50.300">
    <property type="entry name" value="P-loop containing nucleotide triphosphate hydrolases"/>
    <property type="match status" value="1"/>
</dbReference>
<evidence type="ECO:0000313" key="2">
    <source>
        <dbReference type="EMBL" id="NGN68012.1"/>
    </source>
</evidence>
<dbReference type="InterPro" id="IPR045528">
    <property type="entry name" value="DO-GTPase2"/>
</dbReference>
<organism evidence="2 3">
    <name type="scientific">Streptomyces coryli</name>
    <dbReference type="NCBI Taxonomy" id="1128680"/>
    <lineage>
        <taxon>Bacteria</taxon>
        <taxon>Bacillati</taxon>
        <taxon>Actinomycetota</taxon>
        <taxon>Actinomycetes</taxon>
        <taxon>Kitasatosporales</taxon>
        <taxon>Streptomycetaceae</taxon>
        <taxon>Streptomyces</taxon>
    </lineage>
</organism>
<accession>A0A6G4U7N6</accession>
<dbReference type="Pfam" id="PF19993">
    <property type="entry name" value="DO-GTPase2"/>
    <property type="match status" value="1"/>
</dbReference>
<dbReference type="SUPFAM" id="SSF52540">
    <property type="entry name" value="P-loop containing nucleoside triphosphate hydrolases"/>
    <property type="match status" value="1"/>
</dbReference>
<evidence type="ECO:0000313" key="3">
    <source>
        <dbReference type="Proteomes" id="UP000481583"/>
    </source>
</evidence>
<comment type="caution">
    <text evidence="2">The sequence shown here is derived from an EMBL/GenBank/DDBJ whole genome shotgun (WGS) entry which is preliminary data.</text>
</comment>
<gene>
    <name evidence="2" type="ORF">G5C51_29445</name>
</gene>
<dbReference type="EMBL" id="JAAKZV010000176">
    <property type="protein sequence ID" value="NGN68012.1"/>
    <property type="molecule type" value="Genomic_DNA"/>
</dbReference>